<dbReference type="InterPro" id="IPR055528">
    <property type="entry name" value="DUF7102"/>
</dbReference>
<keyword evidence="5" id="KW-1185">Reference proteome</keyword>
<dbReference type="InterPro" id="IPR057559">
    <property type="entry name" value="SAM_6"/>
</dbReference>
<name>A0AAN7BNI2_9PEZI</name>
<dbReference type="AlphaFoldDB" id="A0AAN7BNI2"/>
<dbReference type="Pfam" id="PF23395">
    <property type="entry name" value="SAM_6"/>
    <property type="match status" value="1"/>
</dbReference>
<dbReference type="Pfam" id="PF23394">
    <property type="entry name" value="DUF7102"/>
    <property type="match status" value="1"/>
</dbReference>
<evidence type="ECO:0000259" key="3">
    <source>
        <dbReference type="Pfam" id="PF23395"/>
    </source>
</evidence>
<organism evidence="4 5">
    <name type="scientific">Podospora fimiseda</name>
    <dbReference type="NCBI Taxonomy" id="252190"/>
    <lineage>
        <taxon>Eukaryota</taxon>
        <taxon>Fungi</taxon>
        <taxon>Dikarya</taxon>
        <taxon>Ascomycota</taxon>
        <taxon>Pezizomycotina</taxon>
        <taxon>Sordariomycetes</taxon>
        <taxon>Sordariomycetidae</taxon>
        <taxon>Sordariales</taxon>
        <taxon>Podosporaceae</taxon>
        <taxon>Podospora</taxon>
    </lineage>
</organism>
<evidence type="ECO:0000313" key="4">
    <source>
        <dbReference type="EMBL" id="KAK4226587.1"/>
    </source>
</evidence>
<feature type="compositionally biased region" description="Polar residues" evidence="1">
    <location>
        <begin position="17"/>
        <end position="29"/>
    </location>
</feature>
<proteinExistence type="predicted"/>
<dbReference type="EMBL" id="MU865345">
    <property type="protein sequence ID" value="KAK4226587.1"/>
    <property type="molecule type" value="Genomic_DNA"/>
</dbReference>
<feature type="region of interest" description="Disordered" evidence="1">
    <location>
        <begin position="1"/>
        <end position="33"/>
    </location>
</feature>
<reference evidence="4" key="1">
    <citation type="journal article" date="2023" name="Mol. Phylogenet. Evol.">
        <title>Genome-scale phylogeny and comparative genomics of the fungal order Sordariales.</title>
        <authorList>
            <person name="Hensen N."/>
            <person name="Bonometti L."/>
            <person name="Westerberg I."/>
            <person name="Brannstrom I.O."/>
            <person name="Guillou S."/>
            <person name="Cros-Aarteil S."/>
            <person name="Calhoun S."/>
            <person name="Haridas S."/>
            <person name="Kuo A."/>
            <person name="Mondo S."/>
            <person name="Pangilinan J."/>
            <person name="Riley R."/>
            <person name="LaButti K."/>
            <person name="Andreopoulos B."/>
            <person name="Lipzen A."/>
            <person name="Chen C."/>
            <person name="Yan M."/>
            <person name="Daum C."/>
            <person name="Ng V."/>
            <person name="Clum A."/>
            <person name="Steindorff A."/>
            <person name="Ohm R.A."/>
            <person name="Martin F."/>
            <person name="Silar P."/>
            <person name="Natvig D.O."/>
            <person name="Lalanne C."/>
            <person name="Gautier V."/>
            <person name="Ament-Velasquez S.L."/>
            <person name="Kruys A."/>
            <person name="Hutchinson M.I."/>
            <person name="Powell A.J."/>
            <person name="Barry K."/>
            <person name="Miller A.N."/>
            <person name="Grigoriev I.V."/>
            <person name="Debuchy R."/>
            <person name="Gladieux P."/>
            <person name="Hiltunen Thoren M."/>
            <person name="Johannesson H."/>
        </authorList>
    </citation>
    <scope>NUCLEOTIDE SEQUENCE</scope>
    <source>
        <strain evidence="4">CBS 990.96</strain>
    </source>
</reference>
<accession>A0AAN7BNI2</accession>
<protein>
    <submittedName>
        <fullName evidence="4">Uncharacterized protein</fullName>
    </submittedName>
</protein>
<reference evidence="4" key="2">
    <citation type="submission" date="2023-05" db="EMBL/GenBank/DDBJ databases">
        <authorList>
            <consortium name="Lawrence Berkeley National Laboratory"/>
            <person name="Steindorff A."/>
            <person name="Hensen N."/>
            <person name="Bonometti L."/>
            <person name="Westerberg I."/>
            <person name="Brannstrom I.O."/>
            <person name="Guillou S."/>
            <person name="Cros-Aarteil S."/>
            <person name="Calhoun S."/>
            <person name="Haridas S."/>
            <person name="Kuo A."/>
            <person name="Mondo S."/>
            <person name="Pangilinan J."/>
            <person name="Riley R."/>
            <person name="Labutti K."/>
            <person name="Andreopoulos B."/>
            <person name="Lipzen A."/>
            <person name="Chen C."/>
            <person name="Yanf M."/>
            <person name="Daum C."/>
            <person name="Ng V."/>
            <person name="Clum A."/>
            <person name="Ohm R."/>
            <person name="Martin F."/>
            <person name="Silar P."/>
            <person name="Natvig D."/>
            <person name="Lalanne C."/>
            <person name="Gautier V."/>
            <person name="Ament-Velasquez S.L."/>
            <person name="Kruys A."/>
            <person name="Hutchinson M.I."/>
            <person name="Powell A.J."/>
            <person name="Barry K."/>
            <person name="Miller A.N."/>
            <person name="Grigoriev I.V."/>
            <person name="Debuchy R."/>
            <person name="Gladieux P."/>
            <person name="Thoren M.H."/>
            <person name="Johannesson H."/>
        </authorList>
    </citation>
    <scope>NUCLEOTIDE SEQUENCE</scope>
    <source>
        <strain evidence="4">CBS 990.96</strain>
    </source>
</reference>
<feature type="compositionally biased region" description="Basic and acidic residues" evidence="1">
    <location>
        <begin position="579"/>
        <end position="591"/>
    </location>
</feature>
<comment type="caution">
    <text evidence="4">The sequence shown here is derived from an EMBL/GenBank/DDBJ whole genome shotgun (WGS) entry which is preliminary data.</text>
</comment>
<feature type="domain" description="SAM-like" evidence="3">
    <location>
        <begin position="855"/>
        <end position="925"/>
    </location>
</feature>
<evidence type="ECO:0000259" key="2">
    <source>
        <dbReference type="Pfam" id="PF23394"/>
    </source>
</evidence>
<gene>
    <name evidence="4" type="ORF">QBC38DRAFT_480149</name>
</gene>
<evidence type="ECO:0000256" key="1">
    <source>
        <dbReference type="SAM" id="MobiDB-lite"/>
    </source>
</evidence>
<evidence type="ECO:0000313" key="5">
    <source>
        <dbReference type="Proteomes" id="UP001301958"/>
    </source>
</evidence>
<dbReference type="Proteomes" id="UP001301958">
    <property type="component" value="Unassembled WGS sequence"/>
</dbReference>
<feature type="domain" description="DUF7102" evidence="2">
    <location>
        <begin position="683"/>
        <end position="842"/>
    </location>
</feature>
<feature type="region of interest" description="Disordered" evidence="1">
    <location>
        <begin position="571"/>
        <end position="597"/>
    </location>
</feature>
<sequence>MEFNSGQDLLSIKETLQRQPSISTDSPPSNLDPDEYARQHSLTIDSLADPWATLPQHDPAIASTLDHLEHPEDLVENADLQECYFRPIISTSEQWELPPKSMAILQASVKRCNVEEVENLMDDLRFVERAKNINLKYDPPLLRSDHEEDCRRLARRVKTFRKVPLPEHRIPIEPDDVAEGEGLEFPSSAVTKDKAIMKAVEDEKLNITKDGFTFLVDSLKADWTDKDQKELMETTYPYHGLGAMEPLTPPLSPMIEPPVEHFVPDEEACYIPEPSEPSSELSAEIAAADNKILREDQQFWAEVSHSHVSPEQYEEVDISEMLRTGQFRYSPASPQEPEPLPQNIHVELPVFQSSWQNGRERERVLSSEDMNSMRAFIRTSDASNETDGTLTEYFTQSATKVTRRAEQEQLQPLDAISRVVAPLMDFSIPRPDWEEQQMDSKALMRQIRKTEDVDWQGPKWNNNRAAEQKMVWAPLAHMRRKSLVSEEIEVDPELLDHFLGSNYDSDIPTSADYVHKASGLAILRMGEDDDDDYISPMFQTSQSESSLVAREAPLAMLPAPVSSRRAQIFRNEEPGPAPEDAHERASKRQKADNGTPDYEEQIRLQYESRLIPEAPTTSYLAPWASEYPDVQLLVQQFAEANFPKPPGRDLQKPKVIEVPEAPPAPKPIPAISPDVIAPQKPPVVFISSNVSRPIVHQLETTLTGIKIITREYGAHAPRGWTPGMRSPNLDDADITISPATGIVLSTMVKLRQRPIPGQTGATANLQQIIQNVAVRYERLVVIISEGNKHAETMTPLSQGDAKALAEFQGFARGLDSEVRMLYVGGGIETLAKWIAKTICDYGEERRKAQRFLVSAQSFWEMFLFRAGMNMFAAQVVLGVLDTPGGGDAESGGLPFFIRMSAENRIRLFERLFGGKRVLERVSQIIDEPWGQIVAEDI</sequence>